<dbReference type="Proteomes" id="UP000297729">
    <property type="component" value="Unassembled WGS sequence"/>
</dbReference>
<evidence type="ECO:0000256" key="1">
    <source>
        <dbReference type="SAM" id="MobiDB-lite"/>
    </source>
</evidence>
<protein>
    <submittedName>
        <fullName evidence="2">Uncharacterized protein</fullName>
    </submittedName>
</protein>
<sequence>MQAINSTVNLINNSAGPTQSGAPALPDTRVAQANGASAGGGSSAVDDKVPDEKNLDSNPRSSVAGNKEQIKKMYCN</sequence>
<proteinExistence type="predicted"/>
<gene>
    <name evidence="2" type="ORF">E4L98_16620</name>
</gene>
<reference evidence="2 3" key="1">
    <citation type="submission" date="2019-03" db="EMBL/GenBank/DDBJ databases">
        <title>Draft Genome Sequence of Duganella callidus sp. nov., a Novel Duganella Species Isolated from Cultivated Soil.</title>
        <authorList>
            <person name="Raths R."/>
            <person name="Peta V."/>
            <person name="Bucking H."/>
        </authorList>
    </citation>
    <scope>NUCLEOTIDE SEQUENCE [LARGE SCALE GENOMIC DNA]</scope>
    <source>
        <strain evidence="2 3">DN04</strain>
    </source>
</reference>
<evidence type="ECO:0000313" key="3">
    <source>
        <dbReference type="Proteomes" id="UP000297729"/>
    </source>
</evidence>
<evidence type="ECO:0000313" key="2">
    <source>
        <dbReference type="EMBL" id="TFW19157.1"/>
    </source>
</evidence>
<comment type="caution">
    <text evidence="2">The sequence shown here is derived from an EMBL/GenBank/DDBJ whole genome shotgun (WGS) entry which is preliminary data.</text>
</comment>
<keyword evidence="3" id="KW-1185">Reference proteome</keyword>
<dbReference type="AlphaFoldDB" id="A0A4Y9SG92"/>
<feature type="region of interest" description="Disordered" evidence="1">
    <location>
        <begin position="1"/>
        <end position="76"/>
    </location>
</feature>
<dbReference type="EMBL" id="SPVG01000173">
    <property type="protein sequence ID" value="TFW19157.1"/>
    <property type="molecule type" value="Genomic_DNA"/>
</dbReference>
<name>A0A4Y9SG92_9BURK</name>
<organism evidence="2 3">
    <name type="scientific">Duganella callida</name>
    <dbReference type="NCBI Taxonomy" id="2561932"/>
    <lineage>
        <taxon>Bacteria</taxon>
        <taxon>Pseudomonadati</taxon>
        <taxon>Pseudomonadota</taxon>
        <taxon>Betaproteobacteria</taxon>
        <taxon>Burkholderiales</taxon>
        <taxon>Oxalobacteraceae</taxon>
        <taxon>Telluria group</taxon>
        <taxon>Duganella</taxon>
    </lineage>
</organism>
<feature type="compositionally biased region" description="Basic and acidic residues" evidence="1">
    <location>
        <begin position="45"/>
        <end position="55"/>
    </location>
</feature>
<feature type="compositionally biased region" description="Polar residues" evidence="1">
    <location>
        <begin position="1"/>
        <end position="21"/>
    </location>
</feature>
<accession>A0A4Y9SG92</accession>